<comment type="caution">
    <text evidence="1">The sequence shown here is derived from an EMBL/GenBank/DDBJ whole genome shotgun (WGS) entry which is preliminary data.</text>
</comment>
<organism evidence="1 2">
    <name type="scientific">Laspinema olomoucense D3b</name>
    <dbReference type="NCBI Taxonomy" id="2953688"/>
    <lineage>
        <taxon>Bacteria</taxon>
        <taxon>Bacillati</taxon>
        <taxon>Cyanobacteriota</taxon>
        <taxon>Cyanophyceae</taxon>
        <taxon>Oscillatoriophycideae</taxon>
        <taxon>Oscillatoriales</taxon>
        <taxon>Laspinemataceae</taxon>
        <taxon>Laspinema</taxon>
        <taxon>Laspinema olomoucense</taxon>
    </lineage>
</organism>
<accession>A0ABT2ND71</accession>
<dbReference type="EMBL" id="JAMXFA010000041">
    <property type="protein sequence ID" value="MCT7980632.1"/>
    <property type="molecule type" value="Genomic_DNA"/>
</dbReference>
<evidence type="ECO:0000313" key="1">
    <source>
        <dbReference type="EMBL" id="MCT7980632.1"/>
    </source>
</evidence>
<gene>
    <name evidence="1" type="ORF">NG792_23180</name>
</gene>
<keyword evidence="2" id="KW-1185">Reference proteome</keyword>
<name>A0ABT2ND71_9CYAN</name>
<dbReference type="Proteomes" id="UP001525961">
    <property type="component" value="Unassembled WGS sequence"/>
</dbReference>
<reference evidence="1 2" key="1">
    <citation type="journal article" date="2022" name="Front. Microbiol.">
        <title>High genomic differentiation and limited gene flow indicate recent cryptic speciation within the genus Laspinema (cyanobacteria).</title>
        <authorList>
            <person name="Stanojkovic A."/>
            <person name="Skoupy S."/>
            <person name="Skaloud P."/>
            <person name="Dvorak P."/>
        </authorList>
    </citation>
    <scope>NUCLEOTIDE SEQUENCE [LARGE SCALE GENOMIC DNA]</scope>
    <source>
        <strain evidence="1 2">D3b</strain>
    </source>
</reference>
<proteinExistence type="predicted"/>
<protein>
    <submittedName>
        <fullName evidence="1">Uncharacterized protein</fullName>
    </submittedName>
</protein>
<sequence length="47" mass="5145">MGGGSADRLKFPSALGPILPNAIAFNLVFLELDLVWVWESCRGIWAL</sequence>
<evidence type="ECO:0000313" key="2">
    <source>
        <dbReference type="Proteomes" id="UP001525961"/>
    </source>
</evidence>
<dbReference type="RefSeq" id="WP_261236987.1">
    <property type="nucleotide sequence ID" value="NZ_JAMXFA010000041.1"/>
</dbReference>